<name>A0AAU9VG28_EUPED</name>
<evidence type="ECO:0000313" key="3">
    <source>
        <dbReference type="Proteomes" id="UP001153954"/>
    </source>
</evidence>
<dbReference type="PANTHER" id="PTHR47510:SF3">
    <property type="entry name" value="ENDO_EXONUCLEASE_PHOSPHATASE DOMAIN-CONTAINING PROTEIN"/>
    <property type="match status" value="1"/>
</dbReference>
<protein>
    <recommendedName>
        <fullName evidence="1">Reverse transcriptase domain-containing protein</fullName>
    </recommendedName>
</protein>
<dbReference type="Pfam" id="PF03372">
    <property type="entry name" value="Exo_endo_phos"/>
    <property type="match status" value="1"/>
</dbReference>
<dbReference type="Pfam" id="PF00078">
    <property type="entry name" value="RVT_1"/>
    <property type="match status" value="1"/>
</dbReference>
<dbReference type="GO" id="GO:0003824">
    <property type="term" value="F:catalytic activity"/>
    <property type="evidence" value="ECO:0007669"/>
    <property type="project" value="InterPro"/>
</dbReference>
<keyword evidence="3" id="KW-1185">Reference proteome</keyword>
<dbReference type="SUPFAM" id="SSF56219">
    <property type="entry name" value="DNase I-like"/>
    <property type="match status" value="1"/>
</dbReference>
<dbReference type="InterPro" id="IPR043502">
    <property type="entry name" value="DNA/RNA_pol_sf"/>
</dbReference>
<dbReference type="PROSITE" id="PS50878">
    <property type="entry name" value="RT_POL"/>
    <property type="match status" value="1"/>
</dbReference>
<proteinExistence type="predicted"/>
<dbReference type="AlphaFoldDB" id="A0AAU9VG28"/>
<gene>
    <name evidence="2" type="ORF">EEDITHA_LOCUS22693</name>
</gene>
<dbReference type="PANTHER" id="PTHR47510">
    <property type="entry name" value="REVERSE TRANSCRIPTASE DOMAIN-CONTAINING PROTEIN"/>
    <property type="match status" value="1"/>
</dbReference>
<dbReference type="SUPFAM" id="SSF56672">
    <property type="entry name" value="DNA/RNA polymerases"/>
    <property type="match status" value="1"/>
</dbReference>
<reference evidence="2" key="1">
    <citation type="submission" date="2022-03" db="EMBL/GenBank/DDBJ databases">
        <authorList>
            <person name="Tunstrom K."/>
        </authorList>
    </citation>
    <scope>NUCLEOTIDE SEQUENCE</scope>
</reference>
<dbReference type="Proteomes" id="UP001153954">
    <property type="component" value="Unassembled WGS sequence"/>
</dbReference>
<dbReference type="Gene3D" id="3.60.10.10">
    <property type="entry name" value="Endonuclease/exonuclease/phosphatase"/>
    <property type="match status" value="1"/>
</dbReference>
<evidence type="ECO:0000259" key="1">
    <source>
        <dbReference type="PROSITE" id="PS50878"/>
    </source>
</evidence>
<dbReference type="EMBL" id="CAKOGL010000036">
    <property type="protein sequence ID" value="CAH2108787.1"/>
    <property type="molecule type" value="Genomic_DNA"/>
</dbReference>
<sequence length="600" mass="69343">MINTKKMKIGFINPGSLGTKHDEFLVAMDRYNFDIMALNETWLRQGEDGRAPRVPGYRLHHIPRPEYIRAGGVGVGFYIKKGICTLTHSHPITPNVEQMWISIKGNGKLIYIGTAYRPPWLPVKVFLDALTDTIGSLSYYDYIYLTGDFNINFLNVDNSEFRLLQQFLRVHNLLQCTKLPTHFKSDSATLLDLVCSNVNLDRVWVEYIPDLSSHALISFEVNIHKEKLKTRKIYYRPIKDIVSNELQDTINTINWSDIAHDRDVNDMVRDFSACMLWIFDKLAPIKTLFTKERQYPWITHNIRMMIRRRDAAHRRARKSNSDVHVAFYKELKHEVRSAIDREKTAYFEKYVTSNVNHPRLLWKHIKDNVNIKQRMSFKLPPHLHDAYKINRYFLDVPGRNHVSAVTVNYFKSQYFGSNTFCLSAISSTEVLKVLRSLRSNAIGIDGISLDMLLLASQFPECLCTITNIVNRSIVSGTFPQQWRTAIVKPIPKKDIVTELKELRPISILPCMSKILEKIVCEQLTAYIEKSNILPVMQSGFRKGHSTTTALGDVVDNILFAQDRGEITALLLLDYSRAFDTLNIPLLLSKMKYYRKDYAVK</sequence>
<dbReference type="InterPro" id="IPR000477">
    <property type="entry name" value="RT_dom"/>
</dbReference>
<dbReference type="InterPro" id="IPR036691">
    <property type="entry name" value="Endo/exonu/phosph_ase_sf"/>
</dbReference>
<comment type="caution">
    <text evidence="2">The sequence shown here is derived from an EMBL/GenBank/DDBJ whole genome shotgun (WGS) entry which is preliminary data.</text>
</comment>
<dbReference type="GO" id="GO:0071897">
    <property type="term" value="P:DNA biosynthetic process"/>
    <property type="evidence" value="ECO:0007669"/>
    <property type="project" value="UniProtKB-ARBA"/>
</dbReference>
<evidence type="ECO:0000313" key="2">
    <source>
        <dbReference type="EMBL" id="CAH2108787.1"/>
    </source>
</evidence>
<feature type="domain" description="Reverse transcriptase" evidence="1">
    <location>
        <begin position="471"/>
        <end position="600"/>
    </location>
</feature>
<dbReference type="InterPro" id="IPR005135">
    <property type="entry name" value="Endo/exonuclease/phosphatase"/>
</dbReference>
<accession>A0AAU9VG28</accession>
<organism evidence="2 3">
    <name type="scientific">Euphydryas editha</name>
    <name type="common">Edith's checkerspot</name>
    <dbReference type="NCBI Taxonomy" id="104508"/>
    <lineage>
        <taxon>Eukaryota</taxon>
        <taxon>Metazoa</taxon>
        <taxon>Ecdysozoa</taxon>
        <taxon>Arthropoda</taxon>
        <taxon>Hexapoda</taxon>
        <taxon>Insecta</taxon>
        <taxon>Pterygota</taxon>
        <taxon>Neoptera</taxon>
        <taxon>Endopterygota</taxon>
        <taxon>Lepidoptera</taxon>
        <taxon>Glossata</taxon>
        <taxon>Ditrysia</taxon>
        <taxon>Papilionoidea</taxon>
        <taxon>Nymphalidae</taxon>
        <taxon>Nymphalinae</taxon>
        <taxon>Euphydryas</taxon>
    </lineage>
</organism>